<keyword evidence="2" id="KW-1185">Reference proteome</keyword>
<sequence>MSAFPGSPAPRRTNRPTPRQSGLSPPPRRVGRLGSSKPASRLATPIRGGDRPSLIPEDVSMAGMDVDEGKHLQADRGLRPDTVFAKSQELLATFHAHLPAEVRHVLRSADFFRDAYAGDIDTLTGFALVVTSKTCFVWQHTQSLAGVPTCYIFSCPMDYSLTAPFHAFVPYGVSREPGLILVSPSGELRFWDSIGIGLAGGDHYSKAQLELESGETATSLTRADPQTYVASTSQGRMFRLTLTSSGGKYHLAARLFSRPQSSLSLSRFLPSLWSSPILHSSTGNITAIALGPKTALGTDVWALVDSHIQKWNIAAEGWEEIVLEQDIVSIIRPAIQDSLRDASAADAYMDLELIDMAVETSGKVVVLTSYAGTAESEDMGMGSTPRRIYVIVQLSLLTDTFKVEKLINVPYQSTFGASEAPMHPQLQLIMGGSLLVVQFGDAITFCARDTDWRDRIELKSATDRTLGVGVVKDQSELLILTASTMMKVAIDFDEVVKFDPETGKSNLIKSIMTQAILYGSYSENPLQFSFPPEVDEESLMSGAALLSRAILESDHEIVRPNDDLTSQITGRKERISFLIKFINENGVLGKIAQRSRQLLATDAEKLYAAQQLWLRLNEFLSQGHSYSVLNEAVYSYMEQVGEGHHEDFMRAFFRLRISELGKLLTHIRDATRKSLLQMPANTGTILKEANNVTLTILTSALEYREYNRGVYGILGPFSKPWTSKSEVINVVLELFDSTANYVETPSPDHQRGSGVEPKSQLPDLASILFACITERLDWLQSAVAGDEPGIERERTQLEDRFRQLRPEVLDTLRRNGFSDNAFHLAEQYQDFRSLASLCHKDVTYPPEQNPHAAKIHEYIERFREGFTEELYQWYIEHGELRSMFQHEEAYTDYLDKFFSKHSYPSISWIHDLHKGQYDSAAESLLVESENAGNLAVKQLMLSIGKLSHLAQMQEDEGAQDESMLDAFHDGLDFVSVHETLLNELKSALASIRGKQSLDKQVEAIWKEKASMLAGRPALSLIFKRLVRSLLQGKSLSVEDIADVLSLKDNLSTPEDYATALHLLARADNLPDVRRLAAFRTVWRRIYIHDDWETIRQTIGLTDAELNERFCSTALFAALTATLPKRHQPTGYILSPTEALPAPSTDELASRWSGMSPEQMETLAADYQAESALVAEYDLSEAYLRARGLVLSETLYGQESEF</sequence>
<evidence type="ECO:0000313" key="1">
    <source>
        <dbReference type="EMBL" id="KAI0065375.1"/>
    </source>
</evidence>
<accession>A0ACB8TA05</accession>
<name>A0ACB8TA05_9AGAM</name>
<organism evidence="1 2">
    <name type="scientific">Artomyces pyxidatus</name>
    <dbReference type="NCBI Taxonomy" id="48021"/>
    <lineage>
        <taxon>Eukaryota</taxon>
        <taxon>Fungi</taxon>
        <taxon>Dikarya</taxon>
        <taxon>Basidiomycota</taxon>
        <taxon>Agaricomycotina</taxon>
        <taxon>Agaricomycetes</taxon>
        <taxon>Russulales</taxon>
        <taxon>Auriscalpiaceae</taxon>
        <taxon>Artomyces</taxon>
    </lineage>
</organism>
<dbReference type="Proteomes" id="UP000814140">
    <property type="component" value="Unassembled WGS sequence"/>
</dbReference>
<protein>
    <submittedName>
        <fullName evidence="1">Uncharacterized protein</fullName>
    </submittedName>
</protein>
<dbReference type="EMBL" id="MU277195">
    <property type="protein sequence ID" value="KAI0065375.1"/>
    <property type="molecule type" value="Genomic_DNA"/>
</dbReference>
<proteinExistence type="predicted"/>
<gene>
    <name evidence="1" type="ORF">BV25DRAFT_1880143</name>
</gene>
<reference evidence="1" key="1">
    <citation type="submission" date="2021-03" db="EMBL/GenBank/DDBJ databases">
        <authorList>
            <consortium name="DOE Joint Genome Institute"/>
            <person name="Ahrendt S."/>
            <person name="Looney B.P."/>
            <person name="Miyauchi S."/>
            <person name="Morin E."/>
            <person name="Drula E."/>
            <person name="Courty P.E."/>
            <person name="Chicoki N."/>
            <person name="Fauchery L."/>
            <person name="Kohler A."/>
            <person name="Kuo A."/>
            <person name="Labutti K."/>
            <person name="Pangilinan J."/>
            <person name="Lipzen A."/>
            <person name="Riley R."/>
            <person name="Andreopoulos W."/>
            <person name="He G."/>
            <person name="Johnson J."/>
            <person name="Barry K.W."/>
            <person name="Grigoriev I.V."/>
            <person name="Nagy L."/>
            <person name="Hibbett D."/>
            <person name="Henrissat B."/>
            <person name="Matheny P.B."/>
            <person name="Labbe J."/>
            <person name="Martin F."/>
        </authorList>
    </citation>
    <scope>NUCLEOTIDE SEQUENCE</scope>
    <source>
        <strain evidence="1">HHB10654</strain>
    </source>
</reference>
<reference evidence="1" key="2">
    <citation type="journal article" date="2022" name="New Phytol.">
        <title>Evolutionary transition to the ectomycorrhizal habit in the genomes of a hyperdiverse lineage of mushroom-forming fungi.</title>
        <authorList>
            <person name="Looney B."/>
            <person name="Miyauchi S."/>
            <person name="Morin E."/>
            <person name="Drula E."/>
            <person name="Courty P.E."/>
            <person name="Kohler A."/>
            <person name="Kuo A."/>
            <person name="LaButti K."/>
            <person name="Pangilinan J."/>
            <person name="Lipzen A."/>
            <person name="Riley R."/>
            <person name="Andreopoulos W."/>
            <person name="He G."/>
            <person name="Johnson J."/>
            <person name="Nolan M."/>
            <person name="Tritt A."/>
            <person name="Barry K.W."/>
            <person name="Grigoriev I.V."/>
            <person name="Nagy L.G."/>
            <person name="Hibbett D."/>
            <person name="Henrissat B."/>
            <person name="Matheny P.B."/>
            <person name="Labbe J."/>
            <person name="Martin F.M."/>
        </authorList>
    </citation>
    <scope>NUCLEOTIDE SEQUENCE</scope>
    <source>
        <strain evidence="1">HHB10654</strain>
    </source>
</reference>
<comment type="caution">
    <text evidence="1">The sequence shown here is derived from an EMBL/GenBank/DDBJ whole genome shotgun (WGS) entry which is preliminary data.</text>
</comment>
<evidence type="ECO:0000313" key="2">
    <source>
        <dbReference type="Proteomes" id="UP000814140"/>
    </source>
</evidence>